<evidence type="ECO:0000256" key="2">
    <source>
        <dbReference type="ARBA" id="ARBA00022448"/>
    </source>
</evidence>
<dbReference type="GO" id="GO:0005886">
    <property type="term" value="C:plasma membrane"/>
    <property type="evidence" value="ECO:0007669"/>
    <property type="project" value="UniProtKB-SubCell"/>
</dbReference>
<dbReference type="Pfam" id="PF00528">
    <property type="entry name" value="BPD_transp_1"/>
    <property type="match status" value="1"/>
</dbReference>
<comment type="subcellular location">
    <subcellularLocation>
        <location evidence="1 7">Cell membrane</location>
        <topology evidence="1 7">Multi-pass membrane protein</topology>
    </subcellularLocation>
</comment>
<comment type="caution">
    <text evidence="9">The sequence shown here is derived from an EMBL/GenBank/DDBJ whole genome shotgun (WGS) entry which is preliminary data.</text>
</comment>
<dbReference type="PANTHER" id="PTHR43163:SF6">
    <property type="entry name" value="DIPEPTIDE TRANSPORT SYSTEM PERMEASE PROTEIN DPPB-RELATED"/>
    <property type="match status" value="1"/>
</dbReference>
<evidence type="ECO:0000256" key="5">
    <source>
        <dbReference type="ARBA" id="ARBA00022989"/>
    </source>
</evidence>
<gene>
    <name evidence="9" type="ORF">Aple_056780</name>
</gene>
<feature type="transmembrane region" description="Helical" evidence="7">
    <location>
        <begin position="12"/>
        <end position="30"/>
    </location>
</feature>
<dbReference type="PROSITE" id="PS50928">
    <property type="entry name" value="ABC_TM1"/>
    <property type="match status" value="1"/>
</dbReference>
<feature type="transmembrane region" description="Helical" evidence="7">
    <location>
        <begin position="134"/>
        <end position="156"/>
    </location>
</feature>
<dbReference type="Proteomes" id="UP000377595">
    <property type="component" value="Unassembled WGS sequence"/>
</dbReference>
<dbReference type="EMBL" id="BLAF01000034">
    <property type="protein sequence ID" value="GES22779.1"/>
    <property type="molecule type" value="Genomic_DNA"/>
</dbReference>
<evidence type="ECO:0000256" key="1">
    <source>
        <dbReference type="ARBA" id="ARBA00004651"/>
    </source>
</evidence>
<reference evidence="9 10" key="1">
    <citation type="submission" date="2019-10" db="EMBL/GenBank/DDBJ databases">
        <title>Whole genome shotgun sequence of Acrocarpospora pleiomorpha NBRC 16267.</title>
        <authorList>
            <person name="Ichikawa N."/>
            <person name="Kimura A."/>
            <person name="Kitahashi Y."/>
            <person name="Komaki H."/>
            <person name="Oguchi A."/>
        </authorList>
    </citation>
    <scope>NUCLEOTIDE SEQUENCE [LARGE SCALE GENOMIC DNA]</scope>
    <source>
        <strain evidence="9 10">NBRC 16267</strain>
    </source>
</reference>
<evidence type="ECO:0000256" key="6">
    <source>
        <dbReference type="ARBA" id="ARBA00023136"/>
    </source>
</evidence>
<dbReference type="Pfam" id="PF19300">
    <property type="entry name" value="BPD_transp_1_N"/>
    <property type="match status" value="1"/>
</dbReference>
<keyword evidence="10" id="KW-1185">Reference proteome</keyword>
<feature type="transmembrane region" description="Helical" evidence="7">
    <location>
        <begin position="272"/>
        <end position="298"/>
    </location>
</feature>
<dbReference type="Gene3D" id="1.10.3720.10">
    <property type="entry name" value="MetI-like"/>
    <property type="match status" value="1"/>
</dbReference>
<dbReference type="GO" id="GO:0071916">
    <property type="term" value="F:dipeptide transmembrane transporter activity"/>
    <property type="evidence" value="ECO:0007669"/>
    <property type="project" value="TreeGrafter"/>
</dbReference>
<keyword evidence="6 7" id="KW-0472">Membrane</keyword>
<feature type="transmembrane region" description="Helical" evidence="7">
    <location>
        <begin position="101"/>
        <end position="122"/>
    </location>
</feature>
<comment type="similarity">
    <text evidence="7">Belongs to the binding-protein-dependent transport system permease family.</text>
</comment>
<dbReference type="AlphaFoldDB" id="A0A5M3XS45"/>
<evidence type="ECO:0000256" key="4">
    <source>
        <dbReference type="ARBA" id="ARBA00022692"/>
    </source>
</evidence>
<keyword evidence="3" id="KW-1003">Cell membrane</keyword>
<feature type="domain" description="ABC transmembrane type-1" evidence="8">
    <location>
        <begin position="95"/>
        <end position="291"/>
    </location>
</feature>
<sequence>MLWQGLRRAGAGAVVLWAAVTGTFFALVALPGRVEDILAGDQADPALQQAIAEQWGLNDPVGVQYLRFLGRLAGGDLGMSYVLRQPVADVIGDNLWPTVELALAAAAVAVVLAILAAVATSGRRRALRGVVSTVELIFASVPAYWVGILLLMAFSFRLHWFPVAGGEGLNALVLPAITLALAPAAVLSQVLREALEHTLDATFIVTVRARGVTETRVRLRHALKHALVPVMSLAGTWIGSLLGGAVIIEQIFGRPGLGSVALTAVDNKDIPVVLVVVLFVTLVYVLVSTLVDIGYLLVDPRLRSDDGR</sequence>
<proteinExistence type="inferred from homology"/>
<protein>
    <submittedName>
        <fullName evidence="9">ABC transporter permease</fullName>
    </submittedName>
</protein>
<evidence type="ECO:0000259" key="8">
    <source>
        <dbReference type="PROSITE" id="PS50928"/>
    </source>
</evidence>
<accession>A0A5M3XS45</accession>
<dbReference type="InterPro" id="IPR045621">
    <property type="entry name" value="BPD_transp_1_N"/>
</dbReference>
<evidence type="ECO:0000313" key="9">
    <source>
        <dbReference type="EMBL" id="GES22779.1"/>
    </source>
</evidence>
<feature type="transmembrane region" description="Helical" evidence="7">
    <location>
        <begin position="168"/>
        <end position="187"/>
    </location>
</feature>
<keyword evidence="4 7" id="KW-0812">Transmembrane</keyword>
<name>A0A5M3XS45_9ACTN</name>
<evidence type="ECO:0000256" key="7">
    <source>
        <dbReference type="RuleBase" id="RU363032"/>
    </source>
</evidence>
<dbReference type="OrthoDB" id="9778910at2"/>
<feature type="transmembrane region" description="Helical" evidence="7">
    <location>
        <begin position="226"/>
        <end position="252"/>
    </location>
</feature>
<keyword evidence="2 7" id="KW-0813">Transport</keyword>
<dbReference type="InterPro" id="IPR035906">
    <property type="entry name" value="MetI-like_sf"/>
</dbReference>
<evidence type="ECO:0000313" key="10">
    <source>
        <dbReference type="Proteomes" id="UP000377595"/>
    </source>
</evidence>
<dbReference type="PANTHER" id="PTHR43163">
    <property type="entry name" value="DIPEPTIDE TRANSPORT SYSTEM PERMEASE PROTEIN DPPB-RELATED"/>
    <property type="match status" value="1"/>
</dbReference>
<organism evidence="9 10">
    <name type="scientific">Acrocarpospora pleiomorpha</name>
    <dbReference type="NCBI Taxonomy" id="90975"/>
    <lineage>
        <taxon>Bacteria</taxon>
        <taxon>Bacillati</taxon>
        <taxon>Actinomycetota</taxon>
        <taxon>Actinomycetes</taxon>
        <taxon>Streptosporangiales</taxon>
        <taxon>Streptosporangiaceae</taxon>
        <taxon>Acrocarpospora</taxon>
    </lineage>
</organism>
<evidence type="ECO:0000256" key="3">
    <source>
        <dbReference type="ARBA" id="ARBA00022475"/>
    </source>
</evidence>
<keyword evidence="5 7" id="KW-1133">Transmembrane helix</keyword>
<dbReference type="InterPro" id="IPR000515">
    <property type="entry name" value="MetI-like"/>
</dbReference>
<dbReference type="SUPFAM" id="SSF161098">
    <property type="entry name" value="MetI-like"/>
    <property type="match status" value="1"/>
</dbReference>